<dbReference type="NCBIfam" id="TIGR02495">
    <property type="entry name" value="NrdG2"/>
    <property type="match status" value="1"/>
</dbReference>
<evidence type="ECO:0000256" key="1">
    <source>
        <dbReference type="ARBA" id="ARBA00001966"/>
    </source>
</evidence>
<evidence type="ECO:0000256" key="3">
    <source>
        <dbReference type="ARBA" id="ARBA00022691"/>
    </source>
</evidence>
<dbReference type="PANTHER" id="PTHR30352">
    <property type="entry name" value="PYRUVATE FORMATE-LYASE-ACTIVATING ENZYME"/>
    <property type="match status" value="1"/>
</dbReference>
<proteinExistence type="predicted"/>
<dbReference type="Pfam" id="PF04055">
    <property type="entry name" value="Radical_SAM"/>
    <property type="match status" value="1"/>
</dbReference>
<dbReference type="Gene3D" id="3.20.20.70">
    <property type="entry name" value="Aldolase class I"/>
    <property type="match status" value="1"/>
</dbReference>
<organism evidence="8 9">
    <name type="scientific">Desulfovibrio gilichinskyi</name>
    <dbReference type="NCBI Taxonomy" id="1519643"/>
    <lineage>
        <taxon>Bacteria</taxon>
        <taxon>Pseudomonadati</taxon>
        <taxon>Thermodesulfobacteriota</taxon>
        <taxon>Desulfovibrionia</taxon>
        <taxon>Desulfovibrionales</taxon>
        <taxon>Desulfovibrionaceae</taxon>
        <taxon>Desulfovibrio</taxon>
    </lineage>
</organism>
<keyword evidence="4" id="KW-0479">Metal-binding</keyword>
<dbReference type="InterPro" id="IPR012840">
    <property type="entry name" value="NrdG2"/>
</dbReference>
<keyword evidence="3" id="KW-0949">S-adenosyl-L-methionine</keyword>
<reference evidence="9" key="1">
    <citation type="submission" date="2017-04" db="EMBL/GenBank/DDBJ databases">
        <authorList>
            <person name="Varghese N."/>
            <person name="Submissions S."/>
        </authorList>
    </citation>
    <scope>NUCLEOTIDE SEQUENCE [LARGE SCALE GENOMIC DNA]</scope>
    <source>
        <strain evidence="9">K3S</strain>
    </source>
</reference>
<dbReference type="GO" id="GO:0051539">
    <property type="term" value="F:4 iron, 4 sulfur cluster binding"/>
    <property type="evidence" value="ECO:0007669"/>
    <property type="project" value="UniProtKB-KW"/>
</dbReference>
<evidence type="ECO:0000313" key="8">
    <source>
        <dbReference type="EMBL" id="SMF05008.1"/>
    </source>
</evidence>
<dbReference type="SUPFAM" id="SSF102114">
    <property type="entry name" value="Radical SAM enzymes"/>
    <property type="match status" value="1"/>
</dbReference>
<dbReference type="GO" id="GO:0016829">
    <property type="term" value="F:lyase activity"/>
    <property type="evidence" value="ECO:0007669"/>
    <property type="project" value="UniProtKB-KW"/>
</dbReference>
<evidence type="ECO:0000256" key="4">
    <source>
        <dbReference type="ARBA" id="ARBA00022723"/>
    </source>
</evidence>
<keyword evidence="5" id="KW-0408">Iron</keyword>
<dbReference type="InterPro" id="IPR007197">
    <property type="entry name" value="rSAM"/>
</dbReference>
<dbReference type="OrthoDB" id="9782387at2"/>
<keyword evidence="8" id="KW-0456">Lyase</keyword>
<accession>A0A1X7CXU8</accession>
<evidence type="ECO:0000259" key="7">
    <source>
        <dbReference type="PROSITE" id="PS51918"/>
    </source>
</evidence>
<keyword evidence="8" id="KW-0670">Pyruvate</keyword>
<keyword evidence="2" id="KW-0004">4Fe-4S</keyword>
<dbReference type="GO" id="GO:0046872">
    <property type="term" value="F:metal ion binding"/>
    <property type="evidence" value="ECO:0007669"/>
    <property type="project" value="UniProtKB-KW"/>
</dbReference>
<dbReference type="InterPro" id="IPR034457">
    <property type="entry name" value="Organic_radical-activating"/>
</dbReference>
<gene>
    <name evidence="8" type="ORF">SAMN06295933_1403</name>
</gene>
<name>A0A1X7CXU8_9BACT</name>
<dbReference type="Proteomes" id="UP000192906">
    <property type="component" value="Unassembled WGS sequence"/>
</dbReference>
<dbReference type="PROSITE" id="PS51918">
    <property type="entry name" value="RADICAL_SAM"/>
    <property type="match status" value="1"/>
</dbReference>
<dbReference type="STRING" id="1519643.SAMN06295933_1403"/>
<keyword evidence="6" id="KW-0411">Iron-sulfur</keyword>
<sequence>MNIDSIGWNHLRGIEPLSLCDWPGKATCVFFMGGCNLNCPTCHNFDMAWNMEKLPVLPKEDIKSFLRNRAQWLDGVTITGGEPTLVPNLGEILFEIRKASKLPIKMDSNGMTPETLEDLLQQGLVEQFAIDVKGPYVKYPALTGQAVTAETARKNLERVFDLATVNPGAFYFRITKVPILTDDDVETARGYLPDGFDLTIQKYIPPRREHAHADNEAGRPVGNMVD</sequence>
<dbReference type="PANTHER" id="PTHR30352:SF5">
    <property type="entry name" value="PYRUVATE FORMATE-LYASE 1-ACTIVATING ENZYME"/>
    <property type="match status" value="1"/>
</dbReference>
<keyword evidence="9" id="KW-1185">Reference proteome</keyword>
<dbReference type="InterPro" id="IPR013785">
    <property type="entry name" value="Aldolase_TIM"/>
</dbReference>
<evidence type="ECO:0000256" key="5">
    <source>
        <dbReference type="ARBA" id="ARBA00023004"/>
    </source>
</evidence>
<dbReference type="RefSeq" id="WP_085100331.1">
    <property type="nucleotide sequence ID" value="NZ_FWZU01000002.1"/>
</dbReference>
<dbReference type="SFLD" id="SFLDG01094">
    <property type="entry name" value="Uncharacterised_Radical_SAM_Su"/>
    <property type="match status" value="1"/>
</dbReference>
<comment type="cofactor">
    <cofactor evidence="1">
        <name>[4Fe-4S] cluster</name>
        <dbReference type="ChEBI" id="CHEBI:49883"/>
    </cofactor>
</comment>
<protein>
    <submittedName>
        <fullName evidence="8">Pyruvate formate lyase activating enzyme</fullName>
    </submittedName>
</protein>
<dbReference type="CDD" id="cd01335">
    <property type="entry name" value="Radical_SAM"/>
    <property type="match status" value="1"/>
</dbReference>
<feature type="domain" description="Radical SAM core" evidence="7">
    <location>
        <begin position="21"/>
        <end position="226"/>
    </location>
</feature>
<dbReference type="InterPro" id="IPR058240">
    <property type="entry name" value="rSAM_sf"/>
</dbReference>
<evidence type="ECO:0000313" key="9">
    <source>
        <dbReference type="Proteomes" id="UP000192906"/>
    </source>
</evidence>
<evidence type="ECO:0000256" key="6">
    <source>
        <dbReference type="ARBA" id="ARBA00023014"/>
    </source>
</evidence>
<dbReference type="SFLD" id="SFLDS00029">
    <property type="entry name" value="Radical_SAM"/>
    <property type="match status" value="1"/>
</dbReference>
<dbReference type="EMBL" id="FWZU01000002">
    <property type="protein sequence ID" value="SMF05008.1"/>
    <property type="molecule type" value="Genomic_DNA"/>
</dbReference>
<evidence type="ECO:0000256" key="2">
    <source>
        <dbReference type="ARBA" id="ARBA00022485"/>
    </source>
</evidence>
<dbReference type="AlphaFoldDB" id="A0A1X7CXU8"/>